<accession>A0A1I3HYI2</accession>
<dbReference type="Proteomes" id="UP000199111">
    <property type="component" value="Unassembled WGS sequence"/>
</dbReference>
<keyword evidence="1" id="KW-0238">DNA-binding</keyword>
<dbReference type="SUPFAM" id="SSF82607">
    <property type="entry name" value="YbaB-like"/>
    <property type="match status" value="1"/>
</dbReference>
<name>A0A1I3HYI2_9ACTN</name>
<proteinExistence type="predicted"/>
<dbReference type="Gene3D" id="3.30.1310.10">
    <property type="entry name" value="Nucleoid-associated protein YbaB-like domain"/>
    <property type="match status" value="1"/>
</dbReference>
<reference evidence="2" key="1">
    <citation type="submission" date="2016-10" db="EMBL/GenBank/DDBJ databases">
        <authorList>
            <person name="Varghese N."/>
            <person name="Submissions S."/>
        </authorList>
    </citation>
    <scope>NUCLEOTIDE SEQUENCE [LARGE SCALE GENOMIC DNA]</scope>
    <source>
        <strain evidence="2">CGMCC 4.2126</strain>
    </source>
</reference>
<dbReference type="GO" id="GO:0003677">
    <property type="term" value="F:DNA binding"/>
    <property type="evidence" value="ECO:0007669"/>
    <property type="project" value="UniProtKB-KW"/>
</dbReference>
<organism evidence="1 2">
    <name type="scientific">Streptosporangium canum</name>
    <dbReference type="NCBI Taxonomy" id="324952"/>
    <lineage>
        <taxon>Bacteria</taxon>
        <taxon>Bacillati</taxon>
        <taxon>Actinomycetota</taxon>
        <taxon>Actinomycetes</taxon>
        <taxon>Streptosporangiales</taxon>
        <taxon>Streptosporangiaceae</taxon>
        <taxon>Streptosporangium</taxon>
    </lineage>
</organism>
<evidence type="ECO:0000313" key="2">
    <source>
        <dbReference type="Proteomes" id="UP000199111"/>
    </source>
</evidence>
<gene>
    <name evidence="1" type="ORF">SAMN05216275_10365</name>
</gene>
<keyword evidence="2" id="KW-1185">Reference proteome</keyword>
<sequence>MTATPEGGELTGTGEAAGGLVGAVVSEDGLLARLRLDARAMRFGSQDLADHIVSAVRAAQQDRLERMDEPTASPEEGVLPEEFMRRLDDMEAQAAHDFARLTASLDETLRRLEER</sequence>
<dbReference type="RefSeq" id="WP_093885844.1">
    <property type="nucleotide sequence ID" value="NZ_FOQY01000003.1"/>
</dbReference>
<dbReference type="Pfam" id="PF02575">
    <property type="entry name" value="YbaB_DNA_bd"/>
    <property type="match status" value="1"/>
</dbReference>
<protein>
    <submittedName>
        <fullName evidence="1">YbaB/EbfC DNA-binding family protein</fullName>
    </submittedName>
</protein>
<dbReference type="EMBL" id="FOQY01000003">
    <property type="protein sequence ID" value="SFI40702.1"/>
    <property type="molecule type" value="Genomic_DNA"/>
</dbReference>
<dbReference type="GeneID" id="96296840"/>
<dbReference type="AlphaFoldDB" id="A0A1I3HYI2"/>
<evidence type="ECO:0000313" key="1">
    <source>
        <dbReference type="EMBL" id="SFI40702.1"/>
    </source>
</evidence>
<dbReference type="InterPro" id="IPR004401">
    <property type="entry name" value="YbaB/EbfC"/>
</dbReference>
<dbReference type="InterPro" id="IPR036894">
    <property type="entry name" value="YbaB-like_sf"/>
</dbReference>